<dbReference type="EMBL" id="JFKB01000018">
    <property type="protein sequence ID" value="OSQ44616.1"/>
    <property type="molecule type" value="Genomic_DNA"/>
</dbReference>
<keyword evidence="2" id="KW-1185">Reference proteome</keyword>
<reference evidence="1 2" key="1">
    <citation type="submission" date="2014-03" db="EMBL/GenBank/DDBJ databases">
        <title>The draft genome sequence of Thalassospira alkalitolerans JCM 18968.</title>
        <authorList>
            <person name="Lai Q."/>
            <person name="Shao Z."/>
        </authorList>
    </citation>
    <scope>NUCLEOTIDE SEQUENCE [LARGE SCALE GENOMIC DNA]</scope>
    <source>
        <strain evidence="1 2">JCM 18968</strain>
    </source>
</reference>
<evidence type="ECO:0000313" key="1">
    <source>
        <dbReference type="EMBL" id="OSQ44616.1"/>
    </source>
</evidence>
<dbReference type="SUPFAM" id="SSF53850">
    <property type="entry name" value="Periplasmic binding protein-like II"/>
    <property type="match status" value="1"/>
</dbReference>
<dbReference type="RefSeq" id="WP_085620692.1">
    <property type="nucleotide sequence ID" value="NZ_JFKB01000018.1"/>
</dbReference>
<dbReference type="Gene3D" id="3.40.190.10">
    <property type="entry name" value="Periplasmic binding protein-like II"/>
    <property type="match status" value="2"/>
</dbReference>
<protein>
    <submittedName>
        <fullName evidence="1">Uncharacterized protein</fullName>
    </submittedName>
</protein>
<dbReference type="AlphaFoldDB" id="A0A1Y2L758"/>
<gene>
    <name evidence="1" type="ORF">TALK_18745</name>
</gene>
<evidence type="ECO:0000313" key="2">
    <source>
        <dbReference type="Proteomes" id="UP000193396"/>
    </source>
</evidence>
<dbReference type="Proteomes" id="UP000193396">
    <property type="component" value="Unassembled WGS sequence"/>
</dbReference>
<accession>A0A1Y2L758</accession>
<dbReference type="OrthoDB" id="7336623at2"/>
<proteinExistence type="predicted"/>
<sequence length="306" mass="34517">MGLRNNFRPIRAAITAMVGLIALPFMDRTVTANEQTTVTWAVPPLVPAFISENGILTGYGAATQNWFVSQLGDYNHETMEVPLARLLAEMRSGGDDIRCCSTLIPTDERREYISFANTVLLHLPISVVIRSADEAKFKPFLDEEGNIHLDTLMADDALNTAIRIGRSYGKLIDHYIRRFRDAPHITTVADDAKLLKLLELNRIDWAFYFPSEAEYFRRSLTPDQQIKSIPIAGNPPLLEATIGCARTPAGTQAIEKINQVIANNPDMPWTEFYAAWLSPDDRNWFRAARMHYINANQFEVLLAPEH</sequence>
<organism evidence="1 2">
    <name type="scientific">Thalassospira alkalitolerans</name>
    <dbReference type="NCBI Taxonomy" id="1293890"/>
    <lineage>
        <taxon>Bacteria</taxon>
        <taxon>Pseudomonadati</taxon>
        <taxon>Pseudomonadota</taxon>
        <taxon>Alphaproteobacteria</taxon>
        <taxon>Rhodospirillales</taxon>
        <taxon>Thalassospiraceae</taxon>
        <taxon>Thalassospira</taxon>
    </lineage>
</organism>
<dbReference type="STRING" id="1293890.TALK_18745"/>
<comment type="caution">
    <text evidence="1">The sequence shown here is derived from an EMBL/GenBank/DDBJ whole genome shotgun (WGS) entry which is preliminary data.</text>
</comment>
<name>A0A1Y2L758_9PROT</name>